<dbReference type="Proteomes" id="UP000267821">
    <property type="component" value="Unassembled WGS sequence"/>
</dbReference>
<gene>
    <name evidence="4" type="ORF">L211DRAFT_405523</name>
</gene>
<feature type="compositionally biased region" description="Basic and acidic residues" evidence="1">
    <location>
        <begin position="89"/>
        <end position="122"/>
    </location>
</feature>
<feature type="compositionally biased region" description="Low complexity" evidence="1">
    <location>
        <begin position="30"/>
        <end position="40"/>
    </location>
</feature>
<evidence type="ECO:0000313" key="4">
    <source>
        <dbReference type="EMBL" id="RPB28733.1"/>
    </source>
</evidence>
<proteinExistence type="predicted"/>
<dbReference type="EMBL" id="ML121529">
    <property type="protein sequence ID" value="RPB28733.1"/>
    <property type="molecule type" value="Genomic_DNA"/>
</dbReference>
<feature type="domain" description="PH" evidence="2">
    <location>
        <begin position="138"/>
        <end position="243"/>
    </location>
</feature>
<dbReference type="AlphaFoldDB" id="A0A3N4M0N6"/>
<evidence type="ECO:0000259" key="3">
    <source>
        <dbReference type="Pfam" id="PF23076"/>
    </source>
</evidence>
<keyword evidence="5" id="KW-1185">Reference proteome</keyword>
<accession>A0A3N4M0N6</accession>
<sequence length="382" mass="43823">MASGPKSTINNYSTPGTAPGGYFGYPSPPTSNSSTNSPSTQRPGFTLHYGPPARPEQPLRPTTPTDRREQSAPPEDVTYRPVSRNSNKSSDRRTRSRDRASHDYDGRRRRPGSQDELLRQEQPRSQCFGRQIDAGNLSLTTNEQEVMAVDFDSDMIVALYRNKETDAARIVCAVDHVGSWISDQRGGGPSQGSIKVIALTIKRESKYILNLMRSKHLWARLVFSDFENMVLFFNTFLALRSHSPSQDGPVTISRSEKFLGGEVLKWDACVYYNDDIYRLHLLQDDETRTVRIAAVIEVGKQEYDNMTIWTAFLHEKMAERHEWFRQESAKVILQRLPVYHFSTIFQPRNYGEFPLQFLNSHDATRFIEEIDDLSRSIKRYMR</sequence>
<dbReference type="Pfam" id="PF23074">
    <property type="entry name" value="PH_FT_N"/>
    <property type="match status" value="1"/>
</dbReference>
<evidence type="ECO:0000259" key="2">
    <source>
        <dbReference type="Pfam" id="PF23074"/>
    </source>
</evidence>
<dbReference type="OrthoDB" id="5345571at2759"/>
<dbReference type="InterPro" id="IPR057081">
    <property type="entry name" value="PH_N"/>
</dbReference>
<name>A0A3N4M0N6_9PEZI</name>
<protein>
    <submittedName>
        <fullName evidence="4">Uncharacterized protein</fullName>
    </submittedName>
</protein>
<dbReference type="InterPro" id="IPR057082">
    <property type="entry name" value="PH_C"/>
</dbReference>
<feature type="compositionally biased region" description="Polar residues" evidence="1">
    <location>
        <begin position="1"/>
        <end position="16"/>
    </location>
</feature>
<reference evidence="4 5" key="1">
    <citation type="journal article" date="2018" name="Nat. Ecol. Evol.">
        <title>Pezizomycetes genomes reveal the molecular basis of ectomycorrhizal truffle lifestyle.</title>
        <authorList>
            <person name="Murat C."/>
            <person name="Payen T."/>
            <person name="Noel B."/>
            <person name="Kuo A."/>
            <person name="Morin E."/>
            <person name="Chen J."/>
            <person name="Kohler A."/>
            <person name="Krizsan K."/>
            <person name="Balestrini R."/>
            <person name="Da Silva C."/>
            <person name="Montanini B."/>
            <person name="Hainaut M."/>
            <person name="Levati E."/>
            <person name="Barry K.W."/>
            <person name="Belfiori B."/>
            <person name="Cichocki N."/>
            <person name="Clum A."/>
            <person name="Dockter R.B."/>
            <person name="Fauchery L."/>
            <person name="Guy J."/>
            <person name="Iotti M."/>
            <person name="Le Tacon F."/>
            <person name="Lindquist E.A."/>
            <person name="Lipzen A."/>
            <person name="Malagnac F."/>
            <person name="Mello A."/>
            <person name="Molinier V."/>
            <person name="Miyauchi S."/>
            <person name="Poulain J."/>
            <person name="Riccioni C."/>
            <person name="Rubini A."/>
            <person name="Sitrit Y."/>
            <person name="Splivallo R."/>
            <person name="Traeger S."/>
            <person name="Wang M."/>
            <person name="Zifcakova L."/>
            <person name="Wipf D."/>
            <person name="Zambonelli A."/>
            <person name="Paolocci F."/>
            <person name="Nowrousian M."/>
            <person name="Ottonello S."/>
            <person name="Baldrian P."/>
            <person name="Spatafora J.W."/>
            <person name="Henrissat B."/>
            <person name="Nagy L.G."/>
            <person name="Aury J.M."/>
            <person name="Wincker P."/>
            <person name="Grigoriev I.V."/>
            <person name="Bonfante P."/>
            <person name="Martin F.M."/>
        </authorList>
    </citation>
    <scope>NUCLEOTIDE SEQUENCE [LARGE SCALE GENOMIC DNA]</scope>
    <source>
        <strain evidence="4 5">ATCC MYA-4762</strain>
    </source>
</reference>
<evidence type="ECO:0000313" key="5">
    <source>
        <dbReference type="Proteomes" id="UP000267821"/>
    </source>
</evidence>
<organism evidence="4 5">
    <name type="scientific">Terfezia boudieri ATCC MYA-4762</name>
    <dbReference type="NCBI Taxonomy" id="1051890"/>
    <lineage>
        <taxon>Eukaryota</taxon>
        <taxon>Fungi</taxon>
        <taxon>Dikarya</taxon>
        <taxon>Ascomycota</taxon>
        <taxon>Pezizomycotina</taxon>
        <taxon>Pezizomycetes</taxon>
        <taxon>Pezizales</taxon>
        <taxon>Pezizaceae</taxon>
        <taxon>Terfezia</taxon>
    </lineage>
</organism>
<evidence type="ECO:0000256" key="1">
    <source>
        <dbReference type="SAM" id="MobiDB-lite"/>
    </source>
</evidence>
<feature type="region of interest" description="Disordered" evidence="1">
    <location>
        <begin position="1"/>
        <end position="129"/>
    </location>
</feature>
<feature type="domain" description="PH" evidence="3">
    <location>
        <begin position="275"/>
        <end position="374"/>
    </location>
</feature>
<dbReference type="InParanoid" id="A0A3N4M0N6"/>
<dbReference type="Pfam" id="PF23076">
    <property type="entry name" value="PH_FT_C"/>
    <property type="match status" value="1"/>
</dbReference>